<keyword evidence="4" id="KW-0808">Transferase</keyword>
<evidence type="ECO:0000256" key="7">
    <source>
        <dbReference type="ARBA" id="ARBA00023136"/>
    </source>
</evidence>
<comment type="subcellular location">
    <subcellularLocation>
        <location evidence="1">Cell membrane</location>
        <topology evidence="1">Multi-pass membrane protein</topology>
    </subcellularLocation>
</comment>
<feature type="transmembrane region" description="Helical" evidence="8">
    <location>
        <begin position="138"/>
        <end position="157"/>
    </location>
</feature>
<dbReference type="InterPro" id="IPR038731">
    <property type="entry name" value="RgtA/B/C-like"/>
</dbReference>
<feature type="transmembrane region" description="Helical" evidence="8">
    <location>
        <begin position="402"/>
        <end position="422"/>
    </location>
</feature>
<dbReference type="GO" id="GO:0016763">
    <property type="term" value="F:pentosyltransferase activity"/>
    <property type="evidence" value="ECO:0007669"/>
    <property type="project" value="TreeGrafter"/>
</dbReference>
<dbReference type="PANTHER" id="PTHR33908">
    <property type="entry name" value="MANNOSYLTRANSFERASE YKCB-RELATED"/>
    <property type="match status" value="1"/>
</dbReference>
<feature type="transmembrane region" description="Helical" evidence="8">
    <location>
        <begin position="169"/>
        <end position="184"/>
    </location>
</feature>
<dbReference type="Proteomes" id="UP000739538">
    <property type="component" value="Unassembled WGS sequence"/>
</dbReference>
<feature type="transmembrane region" description="Helical" evidence="8">
    <location>
        <begin position="361"/>
        <end position="382"/>
    </location>
</feature>
<evidence type="ECO:0000256" key="8">
    <source>
        <dbReference type="SAM" id="Phobius"/>
    </source>
</evidence>
<evidence type="ECO:0000313" key="11">
    <source>
        <dbReference type="Proteomes" id="UP000739538"/>
    </source>
</evidence>
<feature type="transmembrane region" description="Helical" evidence="8">
    <location>
        <begin position="89"/>
        <end position="107"/>
    </location>
</feature>
<dbReference type="AlphaFoldDB" id="A0A956SFQ7"/>
<keyword evidence="3" id="KW-0328">Glycosyltransferase</keyword>
<feature type="transmembrane region" description="Helical" evidence="8">
    <location>
        <begin position="327"/>
        <end position="349"/>
    </location>
</feature>
<dbReference type="InterPro" id="IPR050297">
    <property type="entry name" value="LipidA_mod_glycosyltrf_83"/>
</dbReference>
<keyword evidence="6 8" id="KW-1133">Transmembrane helix</keyword>
<keyword evidence="7 8" id="KW-0472">Membrane</keyword>
<feature type="transmembrane region" description="Helical" evidence="8">
    <location>
        <begin position="304"/>
        <end position="321"/>
    </location>
</feature>
<proteinExistence type="predicted"/>
<evidence type="ECO:0000256" key="1">
    <source>
        <dbReference type="ARBA" id="ARBA00004651"/>
    </source>
</evidence>
<dbReference type="GO" id="GO:0009103">
    <property type="term" value="P:lipopolysaccharide biosynthetic process"/>
    <property type="evidence" value="ECO:0007669"/>
    <property type="project" value="UniProtKB-ARBA"/>
</dbReference>
<dbReference type="PANTHER" id="PTHR33908:SF3">
    <property type="entry name" value="UNDECAPRENYL PHOSPHATE-ALPHA-4-AMINO-4-DEOXY-L-ARABINOSE ARABINOSYL TRANSFERASE"/>
    <property type="match status" value="1"/>
</dbReference>
<reference evidence="10" key="1">
    <citation type="submission" date="2020-04" db="EMBL/GenBank/DDBJ databases">
        <authorList>
            <person name="Zhang T."/>
        </authorList>
    </citation>
    <scope>NUCLEOTIDE SEQUENCE</scope>
    <source>
        <strain evidence="10">HKST-UBA02</strain>
    </source>
</reference>
<keyword evidence="5 8" id="KW-0812">Transmembrane</keyword>
<accession>A0A956SFQ7</accession>
<evidence type="ECO:0000256" key="3">
    <source>
        <dbReference type="ARBA" id="ARBA00022676"/>
    </source>
</evidence>
<evidence type="ECO:0000256" key="4">
    <source>
        <dbReference type="ARBA" id="ARBA00022679"/>
    </source>
</evidence>
<sequence length="602" mass="65433">MRETERGNDKAAPLGIAAFLYAAFVFLSGLGAWPLVDPDEGRNAEVARELLGVPLGWVPTFNGLAYLDKPIAYFHAVALSYSAFGVSEAAARVPTALAALLLCGLIYQFCRRHYSALVAALAVFVLASTPLLLAFARIVIFDLPLSLFVATAILLGFEAERSHGRARSIFSVLGAAAAGIATIIKGPVGFLLPGLVLGVHGWLTPKLLGRPRRPSAFSPLGVLVFFAVTLPWFIGLSLARPDFPQYGLIEETFRRYSTTAFHRTAPFWYYGPVLLGVFFPWSALLPEGVFRAWQLRRRLKESDLLFAIWALVVVVFFSTSRSKLPGYILPGVVALAPLAARVFVAAIQNPSGAAARLVRRGTLVLCFLTLIGGSFLLANALAPEAMRSAFRIHGSEFHRLQPIFLPVSVVFLTATLVTAFALRVRRPAILFGVFTLLPVLAVIAGWHGLKEAATVGSTFSLVRQMPELSDDTRVACLECFPPGLPFYLREPVTLFSRDGREMTSNYVMFALREQGGISNLDRVSESNDEPFAAGRVVHVSEVGAWLQSSPHPAYLISKRKGQARLDSLATVYGSTVVELRRGWWGVELPASSDSAPTTATQD</sequence>
<evidence type="ECO:0000256" key="6">
    <source>
        <dbReference type="ARBA" id="ARBA00022989"/>
    </source>
</evidence>
<gene>
    <name evidence="10" type="ORF">KDA27_22280</name>
</gene>
<comment type="caution">
    <text evidence="10">The sequence shown here is derived from an EMBL/GenBank/DDBJ whole genome shotgun (WGS) entry which is preliminary data.</text>
</comment>
<feature type="transmembrane region" description="Helical" evidence="8">
    <location>
        <begin position="114"/>
        <end position="132"/>
    </location>
</feature>
<feature type="transmembrane region" description="Helical" evidence="8">
    <location>
        <begin position="220"/>
        <end position="239"/>
    </location>
</feature>
<dbReference type="Pfam" id="PF13231">
    <property type="entry name" value="PMT_2"/>
    <property type="match status" value="1"/>
</dbReference>
<dbReference type="GO" id="GO:0010041">
    <property type="term" value="P:response to iron(III) ion"/>
    <property type="evidence" value="ECO:0007669"/>
    <property type="project" value="TreeGrafter"/>
</dbReference>
<evidence type="ECO:0000256" key="2">
    <source>
        <dbReference type="ARBA" id="ARBA00022475"/>
    </source>
</evidence>
<dbReference type="GO" id="GO:0005886">
    <property type="term" value="C:plasma membrane"/>
    <property type="evidence" value="ECO:0007669"/>
    <property type="project" value="UniProtKB-SubCell"/>
</dbReference>
<feature type="domain" description="Glycosyltransferase RgtA/B/C/D-like" evidence="9">
    <location>
        <begin position="68"/>
        <end position="232"/>
    </location>
</feature>
<feature type="transmembrane region" description="Helical" evidence="8">
    <location>
        <begin position="429"/>
        <end position="449"/>
    </location>
</feature>
<evidence type="ECO:0000256" key="5">
    <source>
        <dbReference type="ARBA" id="ARBA00022692"/>
    </source>
</evidence>
<evidence type="ECO:0000313" key="10">
    <source>
        <dbReference type="EMBL" id="MCA9758541.1"/>
    </source>
</evidence>
<feature type="transmembrane region" description="Helical" evidence="8">
    <location>
        <begin position="12"/>
        <end position="33"/>
    </location>
</feature>
<reference evidence="10" key="2">
    <citation type="journal article" date="2021" name="Microbiome">
        <title>Successional dynamics and alternative stable states in a saline activated sludge microbial community over 9 years.</title>
        <authorList>
            <person name="Wang Y."/>
            <person name="Ye J."/>
            <person name="Ju F."/>
            <person name="Liu L."/>
            <person name="Boyd J.A."/>
            <person name="Deng Y."/>
            <person name="Parks D.H."/>
            <person name="Jiang X."/>
            <person name="Yin X."/>
            <person name="Woodcroft B.J."/>
            <person name="Tyson G.W."/>
            <person name="Hugenholtz P."/>
            <person name="Polz M.F."/>
            <person name="Zhang T."/>
        </authorList>
    </citation>
    <scope>NUCLEOTIDE SEQUENCE</scope>
    <source>
        <strain evidence="10">HKST-UBA02</strain>
    </source>
</reference>
<name>A0A956SFQ7_UNCEI</name>
<dbReference type="EMBL" id="JAGQHS010000183">
    <property type="protein sequence ID" value="MCA9758541.1"/>
    <property type="molecule type" value="Genomic_DNA"/>
</dbReference>
<organism evidence="10 11">
    <name type="scientific">Eiseniibacteriota bacterium</name>
    <dbReference type="NCBI Taxonomy" id="2212470"/>
    <lineage>
        <taxon>Bacteria</taxon>
        <taxon>Candidatus Eiseniibacteriota</taxon>
    </lineage>
</organism>
<keyword evidence="2" id="KW-1003">Cell membrane</keyword>
<protein>
    <submittedName>
        <fullName evidence="10">Glycosyltransferase family 39 protein</fullName>
    </submittedName>
</protein>
<evidence type="ECO:0000259" key="9">
    <source>
        <dbReference type="Pfam" id="PF13231"/>
    </source>
</evidence>